<gene>
    <name evidence="4" type="ORF">SADUNF_Sadunf08G0098900</name>
</gene>
<protein>
    <recommendedName>
        <fullName evidence="3">Serine aminopeptidase S33 domain-containing protein</fullName>
    </recommendedName>
</protein>
<dbReference type="OrthoDB" id="2498029at2759"/>
<dbReference type="GO" id="GO:0015031">
    <property type="term" value="P:protein transport"/>
    <property type="evidence" value="ECO:0007669"/>
    <property type="project" value="InterPro"/>
</dbReference>
<dbReference type="InterPro" id="IPR051044">
    <property type="entry name" value="MAG_DAG_Lipase"/>
</dbReference>
<evidence type="ECO:0000256" key="2">
    <source>
        <dbReference type="SAM" id="MobiDB-lite"/>
    </source>
</evidence>
<name>A0A835JWB7_9ROSI</name>
<dbReference type="InterPro" id="IPR029058">
    <property type="entry name" value="AB_hydrolase_fold"/>
</dbReference>
<dbReference type="SUPFAM" id="SSF53474">
    <property type="entry name" value="alpha/beta-Hydrolases"/>
    <property type="match status" value="1"/>
</dbReference>
<dbReference type="InterPro" id="IPR042277">
    <property type="entry name" value="IST1-like"/>
</dbReference>
<comment type="caution">
    <text evidence="4">The sequence shown here is derived from an EMBL/GenBank/DDBJ whole genome shotgun (WGS) entry which is preliminary data.</text>
</comment>
<dbReference type="InterPro" id="IPR005061">
    <property type="entry name" value="Ist1"/>
</dbReference>
<dbReference type="PRINTS" id="PR00111">
    <property type="entry name" value="ABHYDROLASE"/>
</dbReference>
<feature type="region of interest" description="Disordered" evidence="2">
    <location>
        <begin position="613"/>
        <end position="651"/>
    </location>
</feature>
<dbReference type="PANTHER" id="PTHR11614">
    <property type="entry name" value="PHOSPHOLIPASE-RELATED"/>
    <property type="match status" value="1"/>
</dbReference>
<dbReference type="Proteomes" id="UP000657918">
    <property type="component" value="Chromosome 8"/>
</dbReference>
<dbReference type="Gene3D" id="1.20.1260.60">
    <property type="entry name" value="Vacuolar protein sorting-associated protein Ist1"/>
    <property type="match status" value="1"/>
</dbReference>
<evidence type="ECO:0000256" key="1">
    <source>
        <dbReference type="ARBA" id="ARBA00005536"/>
    </source>
</evidence>
<dbReference type="InterPro" id="IPR022742">
    <property type="entry name" value="Hydrolase_4"/>
</dbReference>
<accession>A0A835JWB7</accession>
<dbReference type="Pfam" id="PF03398">
    <property type="entry name" value="Ist1"/>
    <property type="match status" value="1"/>
</dbReference>
<dbReference type="FunFam" id="3.40.50.1820:FF:000054">
    <property type="entry name" value="Alpha/beta-Hydrolases superfamily protein"/>
    <property type="match status" value="1"/>
</dbReference>
<sequence length="721" mass="80380">MELSFALRLQPPNHSVSPQKLESPTIHPLKQFLPIVSLPEINSNTKPFLKLSRTRHSTIVTAKLKKPMDDVSEELNLIASQNLDYAPARRRVRSAFIHVQEELDHPLFRVAPPGIKTYEWYERNSRGLEIFCKRWMPREPGVRMKGAVCICHGYGDTCTFFFEGEFEISGIAKRIAAYGYGVYALDHPGFGLSDGLHGYIPSFDELADNVIEQYTKIQGRPELRGLPCFLLGQSMGGAVALKVHLKEPRAWDGIILVAPMCRIAEDVQPPAPVLKALMLLSKVMPKAKFLPQKDLAKLCFRDLKKRKMADYNVICYNDRMRLKTAVELLNATNDIEEQVGKISSPLLILHGAADKVTDPLVSQFLYEKVSSKDKTLKLYEGGYHSILEGEPDARISEVFGDIISWLDSRSSANKTCLNLAISRIKLLQNKRDLQLKHMRKEIAQFLQAGQEAIARIRVEHVIREQNIRAAYEILELFCEFVLVRVPILESQKECPAELREAIASIIFAAPRCSEVPDLLQIKNLFATKYGKEFTMAASELRPDSGVNRAIIERLSVSAPPAETRLKVLKEIAQEFCLEWDSSNTEAELWKMHEDLLGGSKQIVAEAILPQAPTKQSSLLSPPSNGAHSTLNTDNKQGSHHREAPAFASNMPQVNANEIEPSVRNYIAGPLADGKRETASQSSDVLGRAQAAIASAERATLAARAAAELVKFGSFKLEEGKS</sequence>
<proteinExistence type="inferred from homology"/>
<organism evidence="4 5">
    <name type="scientific">Salix dunnii</name>
    <dbReference type="NCBI Taxonomy" id="1413687"/>
    <lineage>
        <taxon>Eukaryota</taxon>
        <taxon>Viridiplantae</taxon>
        <taxon>Streptophyta</taxon>
        <taxon>Embryophyta</taxon>
        <taxon>Tracheophyta</taxon>
        <taxon>Spermatophyta</taxon>
        <taxon>Magnoliopsida</taxon>
        <taxon>eudicotyledons</taxon>
        <taxon>Gunneridae</taxon>
        <taxon>Pentapetalae</taxon>
        <taxon>rosids</taxon>
        <taxon>fabids</taxon>
        <taxon>Malpighiales</taxon>
        <taxon>Salicaceae</taxon>
        <taxon>Saliceae</taxon>
        <taxon>Salix</taxon>
    </lineage>
</organism>
<dbReference type="InterPro" id="IPR000073">
    <property type="entry name" value="AB_hydrolase_1"/>
</dbReference>
<dbReference type="Pfam" id="PF12146">
    <property type="entry name" value="Hydrolase_4"/>
    <property type="match status" value="1"/>
</dbReference>
<dbReference type="EMBL" id="JADGMS010000008">
    <property type="protein sequence ID" value="KAF9677353.1"/>
    <property type="molecule type" value="Genomic_DNA"/>
</dbReference>
<reference evidence="4 5" key="1">
    <citation type="submission" date="2020-10" db="EMBL/GenBank/DDBJ databases">
        <title>Plant Genome Project.</title>
        <authorList>
            <person name="Zhang R.-G."/>
        </authorList>
    </citation>
    <scope>NUCLEOTIDE SEQUENCE [LARGE SCALE GENOMIC DNA]</scope>
    <source>
        <strain evidence="4">FAFU-HL-1</strain>
        <tissue evidence="4">Leaf</tissue>
    </source>
</reference>
<evidence type="ECO:0000313" key="4">
    <source>
        <dbReference type="EMBL" id="KAF9677353.1"/>
    </source>
</evidence>
<evidence type="ECO:0000313" key="5">
    <source>
        <dbReference type="Proteomes" id="UP000657918"/>
    </source>
</evidence>
<feature type="domain" description="Serine aminopeptidase S33" evidence="3">
    <location>
        <begin position="144"/>
        <end position="391"/>
    </location>
</feature>
<dbReference type="AlphaFoldDB" id="A0A835JWB7"/>
<keyword evidence="5" id="KW-1185">Reference proteome</keyword>
<evidence type="ECO:0000259" key="3">
    <source>
        <dbReference type="Pfam" id="PF12146"/>
    </source>
</evidence>
<feature type="compositionally biased region" description="Polar residues" evidence="2">
    <location>
        <begin position="613"/>
        <end position="635"/>
    </location>
</feature>
<dbReference type="Gene3D" id="3.40.50.1820">
    <property type="entry name" value="alpha/beta hydrolase"/>
    <property type="match status" value="1"/>
</dbReference>
<comment type="similarity">
    <text evidence="1">Belongs to the IST1 family.</text>
</comment>
<dbReference type="FunFam" id="1.20.1260.60:FF:000003">
    <property type="entry name" value="IST1-like protein isoform A"/>
    <property type="match status" value="1"/>
</dbReference>